<gene>
    <name evidence="6" type="ORF">D1164_13480</name>
</gene>
<dbReference type="SUPFAM" id="SSF111369">
    <property type="entry name" value="HlyD-like secretion proteins"/>
    <property type="match status" value="1"/>
</dbReference>
<dbReference type="Pfam" id="PF25973">
    <property type="entry name" value="BSH_CzcB"/>
    <property type="match status" value="1"/>
</dbReference>
<dbReference type="InterPro" id="IPR006143">
    <property type="entry name" value="RND_pump_MFP"/>
</dbReference>
<feature type="domain" description="CzcB-like C-terminal circularly permuted SH3-like" evidence="5">
    <location>
        <begin position="327"/>
        <end position="388"/>
    </location>
</feature>
<comment type="similarity">
    <text evidence="1">Belongs to the membrane fusion protein (MFP) (TC 8.A.1) family.</text>
</comment>
<evidence type="ECO:0000256" key="2">
    <source>
        <dbReference type="ARBA" id="ARBA00022448"/>
    </source>
</evidence>
<accession>A0A399D0C5</accession>
<dbReference type="GO" id="GO:0030313">
    <property type="term" value="C:cell envelope"/>
    <property type="evidence" value="ECO:0007669"/>
    <property type="project" value="TreeGrafter"/>
</dbReference>
<keyword evidence="3" id="KW-0732">Signal</keyword>
<dbReference type="InterPro" id="IPR051909">
    <property type="entry name" value="MFP_Cation_Efflux"/>
</dbReference>
<dbReference type="InterPro" id="IPR058649">
    <property type="entry name" value="CzcB_C"/>
</dbReference>
<dbReference type="AlphaFoldDB" id="A0A399D0C5"/>
<feature type="chain" id="PRO_5017478682" evidence="3">
    <location>
        <begin position="21"/>
        <end position="399"/>
    </location>
</feature>
<organism evidence="6 7">
    <name type="scientific">Mariniphaga sediminis</name>
    <dbReference type="NCBI Taxonomy" id="1628158"/>
    <lineage>
        <taxon>Bacteria</taxon>
        <taxon>Pseudomonadati</taxon>
        <taxon>Bacteroidota</taxon>
        <taxon>Bacteroidia</taxon>
        <taxon>Marinilabiliales</taxon>
        <taxon>Prolixibacteraceae</taxon>
        <taxon>Mariniphaga</taxon>
    </lineage>
</organism>
<protein>
    <submittedName>
        <fullName evidence="6">Efflux RND transporter periplasmic adaptor subunit</fullName>
    </submittedName>
</protein>
<proteinExistence type="inferred from homology"/>
<dbReference type="OrthoDB" id="9814657at2"/>
<dbReference type="GO" id="GO:0022857">
    <property type="term" value="F:transmembrane transporter activity"/>
    <property type="evidence" value="ECO:0007669"/>
    <property type="project" value="InterPro"/>
</dbReference>
<sequence>MNMNRILLFLLLAPFAFIVACSSQKNKIDAEIPEQVELPPSLKSETEMTIVKLTSQQQQDLHIKITPVNSRLVDYSLSAPGVVFPAPKHSSIISTPINGQVSEIKKYEGDWVREGEVLYHIQSLEFGNLVSEYLQAYAEKQFQTNRLKRIRQLVEETISSVSEMERVTAEFERASASERAAYSKLKALGVTDREMQTFIGAENITPVLQIHSPIGGMVDQTFVELGQSVSALENLSRVLDTQEVLIRGYVSPDEARLINNNDSVRISRRDEALGSTLHAKIASINPGLEENSRSVVVNILTEAVDGWPRPGENVRLEIITSSKKEVIAIPVEALTYDGNQAVIFVKKGQGVFEKRPITVSEIGAKHVFVQNGLSDNEQVASSNVFSLKALSRYDIISEE</sequence>
<dbReference type="NCBIfam" id="TIGR01730">
    <property type="entry name" value="RND_mfp"/>
    <property type="match status" value="1"/>
</dbReference>
<dbReference type="GO" id="GO:0060003">
    <property type="term" value="P:copper ion export"/>
    <property type="evidence" value="ECO:0007669"/>
    <property type="project" value="TreeGrafter"/>
</dbReference>
<dbReference type="Gene3D" id="1.10.287.470">
    <property type="entry name" value="Helix hairpin bin"/>
    <property type="match status" value="1"/>
</dbReference>
<dbReference type="EMBL" id="QWET01000009">
    <property type="protein sequence ID" value="RIH64648.1"/>
    <property type="molecule type" value="Genomic_DNA"/>
</dbReference>
<keyword evidence="2" id="KW-0813">Transport</keyword>
<dbReference type="Gene3D" id="2.40.30.170">
    <property type="match status" value="1"/>
</dbReference>
<evidence type="ECO:0000313" key="6">
    <source>
        <dbReference type="EMBL" id="RIH64648.1"/>
    </source>
</evidence>
<dbReference type="InterPro" id="IPR058647">
    <property type="entry name" value="BSH_CzcB-like"/>
</dbReference>
<name>A0A399D0C5_9BACT</name>
<dbReference type="Gene3D" id="2.40.50.100">
    <property type="match status" value="1"/>
</dbReference>
<evidence type="ECO:0000313" key="7">
    <source>
        <dbReference type="Proteomes" id="UP000266441"/>
    </source>
</evidence>
<feature type="domain" description="CzcB-like barrel-sandwich hybrid" evidence="4">
    <location>
        <begin position="93"/>
        <end position="238"/>
    </location>
</feature>
<dbReference type="PANTHER" id="PTHR30097">
    <property type="entry name" value="CATION EFFLUX SYSTEM PROTEIN CUSB"/>
    <property type="match status" value="1"/>
</dbReference>
<dbReference type="PANTHER" id="PTHR30097:SF4">
    <property type="entry name" value="SLR6042 PROTEIN"/>
    <property type="match status" value="1"/>
</dbReference>
<evidence type="ECO:0000259" key="4">
    <source>
        <dbReference type="Pfam" id="PF25973"/>
    </source>
</evidence>
<comment type="caution">
    <text evidence="6">The sequence shown here is derived from an EMBL/GenBank/DDBJ whole genome shotgun (WGS) entry which is preliminary data.</text>
</comment>
<evidence type="ECO:0000259" key="5">
    <source>
        <dbReference type="Pfam" id="PF25975"/>
    </source>
</evidence>
<evidence type="ECO:0000256" key="1">
    <source>
        <dbReference type="ARBA" id="ARBA00009477"/>
    </source>
</evidence>
<dbReference type="Gene3D" id="2.40.420.20">
    <property type="match status" value="1"/>
</dbReference>
<dbReference type="Pfam" id="PF25975">
    <property type="entry name" value="CzcB_C"/>
    <property type="match status" value="1"/>
</dbReference>
<feature type="signal peptide" evidence="3">
    <location>
        <begin position="1"/>
        <end position="20"/>
    </location>
</feature>
<evidence type="ECO:0000256" key="3">
    <source>
        <dbReference type="SAM" id="SignalP"/>
    </source>
</evidence>
<keyword evidence="7" id="KW-1185">Reference proteome</keyword>
<dbReference type="GO" id="GO:0015679">
    <property type="term" value="P:plasma membrane copper ion transport"/>
    <property type="evidence" value="ECO:0007669"/>
    <property type="project" value="TreeGrafter"/>
</dbReference>
<reference evidence="6 7" key="1">
    <citation type="journal article" date="2015" name="Int. J. Syst. Evol. Microbiol.">
        <title>Mariniphaga sediminis sp. nov., isolated from coastal sediment.</title>
        <authorList>
            <person name="Wang F.Q."/>
            <person name="Shen Q.Y."/>
            <person name="Chen G.J."/>
            <person name="Du Z.J."/>
        </authorList>
    </citation>
    <scope>NUCLEOTIDE SEQUENCE [LARGE SCALE GENOMIC DNA]</scope>
    <source>
        <strain evidence="6 7">SY21</strain>
    </source>
</reference>
<dbReference type="GO" id="GO:0016020">
    <property type="term" value="C:membrane"/>
    <property type="evidence" value="ECO:0007669"/>
    <property type="project" value="InterPro"/>
</dbReference>
<dbReference type="Proteomes" id="UP000266441">
    <property type="component" value="Unassembled WGS sequence"/>
</dbReference>
<dbReference type="PROSITE" id="PS51257">
    <property type="entry name" value="PROKAR_LIPOPROTEIN"/>
    <property type="match status" value="1"/>
</dbReference>